<organism evidence="1">
    <name type="scientific">Arundo donax</name>
    <name type="common">Giant reed</name>
    <name type="synonym">Donax arundinaceus</name>
    <dbReference type="NCBI Taxonomy" id="35708"/>
    <lineage>
        <taxon>Eukaryota</taxon>
        <taxon>Viridiplantae</taxon>
        <taxon>Streptophyta</taxon>
        <taxon>Embryophyta</taxon>
        <taxon>Tracheophyta</taxon>
        <taxon>Spermatophyta</taxon>
        <taxon>Magnoliopsida</taxon>
        <taxon>Liliopsida</taxon>
        <taxon>Poales</taxon>
        <taxon>Poaceae</taxon>
        <taxon>PACMAD clade</taxon>
        <taxon>Arundinoideae</taxon>
        <taxon>Arundineae</taxon>
        <taxon>Arundo</taxon>
    </lineage>
</organism>
<accession>A0A0A8YYU7</accession>
<sequence>MLKREIIGLFPRKVKRSPMTTHKYPASTECVPRLPANICFHLLILPISPPSTKSFSLI</sequence>
<reference evidence="1" key="1">
    <citation type="submission" date="2014-09" db="EMBL/GenBank/DDBJ databases">
        <authorList>
            <person name="Magalhaes I.L.F."/>
            <person name="Oliveira U."/>
            <person name="Santos F.R."/>
            <person name="Vidigal T.H.D.A."/>
            <person name="Brescovit A.D."/>
            <person name="Santos A.J."/>
        </authorList>
    </citation>
    <scope>NUCLEOTIDE SEQUENCE</scope>
    <source>
        <tissue evidence="1">Shoot tissue taken approximately 20 cm above the soil surface</tissue>
    </source>
</reference>
<name>A0A0A8YYU7_ARUDO</name>
<dbReference type="EMBL" id="GBRH01268265">
    <property type="protein sequence ID" value="JAD29630.1"/>
    <property type="molecule type" value="Transcribed_RNA"/>
</dbReference>
<dbReference type="AlphaFoldDB" id="A0A0A8YYU7"/>
<proteinExistence type="predicted"/>
<protein>
    <submittedName>
        <fullName evidence="1">Uncharacterized protein</fullName>
    </submittedName>
</protein>
<reference evidence="1" key="2">
    <citation type="journal article" date="2015" name="Data Brief">
        <title>Shoot transcriptome of the giant reed, Arundo donax.</title>
        <authorList>
            <person name="Barrero R.A."/>
            <person name="Guerrero F.D."/>
            <person name="Moolhuijzen P."/>
            <person name="Goolsby J.A."/>
            <person name="Tidwell J."/>
            <person name="Bellgard S.E."/>
            <person name="Bellgard M.I."/>
        </authorList>
    </citation>
    <scope>NUCLEOTIDE SEQUENCE</scope>
    <source>
        <tissue evidence="1">Shoot tissue taken approximately 20 cm above the soil surface</tissue>
    </source>
</reference>
<evidence type="ECO:0000313" key="1">
    <source>
        <dbReference type="EMBL" id="JAD29630.1"/>
    </source>
</evidence>